<dbReference type="InterPro" id="IPR036396">
    <property type="entry name" value="Cyt_P450_sf"/>
</dbReference>
<organism evidence="8 9">
    <name type="scientific">Chelatococcus sambhunathii</name>
    <dbReference type="NCBI Taxonomy" id="363953"/>
    <lineage>
        <taxon>Bacteria</taxon>
        <taxon>Pseudomonadati</taxon>
        <taxon>Pseudomonadota</taxon>
        <taxon>Alphaproteobacteria</taxon>
        <taxon>Hyphomicrobiales</taxon>
        <taxon>Chelatococcaceae</taxon>
        <taxon>Chelatococcus</taxon>
    </lineage>
</organism>
<dbReference type="PRINTS" id="PR00385">
    <property type="entry name" value="P450"/>
</dbReference>
<keyword evidence="9" id="KW-1185">Reference proteome</keyword>
<dbReference type="SUPFAM" id="SSF48264">
    <property type="entry name" value="Cytochrome P450"/>
    <property type="match status" value="1"/>
</dbReference>
<evidence type="ECO:0000313" key="8">
    <source>
        <dbReference type="EMBL" id="MDR4307895.1"/>
    </source>
</evidence>
<keyword evidence="4" id="KW-0560">Oxidoreductase</keyword>
<protein>
    <submittedName>
        <fullName evidence="8">Cytochrome P450</fullName>
    </submittedName>
</protein>
<dbReference type="PANTHER" id="PTHR24291:SF50">
    <property type="entry name" value="BIFUNCTIONAL ALBAFLAVENONE MONOOXYGENASE_TERPENE SYNTHASE"/>
    <property type="match status" value="1"/>
</dbReference>
<comment type="similarity">
    <text evidence="1">Belongs to the cytochrome P450 family.</text>
</comment>
<dbReference type="InterPro" id="IPR001128">
    <property type="entry name" value="Cyt_P450"/>
</dbReference>
<evidence type="ECO:0000256" key="1">
    <source>
        <dbReference type="ARBA" id="ARBA00010617"/>
    </source>
</evidence>
<evidence type="ECO:0000256" key="4">
    <source>
        <dbReference type="ARBA" id="ARBA00023002"/>
    </source>
</evidence>
<dbReference type="Gene3D" id="1.10.630.10">
    <property type="entry name" value="Cytochrome P450"/>
    <property type="match status" value="1"/>
</dbReference>
<dbReference type="InterPro" id="IPR002401">
    <property type="entry name" value="Cyt_P450_E_grp-I"/>
</dbReference>
<dbReference type="PANTHER" id="PTHR24291">
    <property type="entry name" value="CYTOCHROME P450 FAMILY 4"/>
    <property type="match status" value="1"/>
</dbReference>
<evidence type="ECO:0000256" key="5">
    <source>
        <dbReference type="ARBA" id="ARBA00023004"/>
    </source>
</evidence>
<keyword evidence="3" id="KW-0479">Metal-binding</keyword>
<name>A0ABU1DJ31_9HYPH</name>
<keyword evidence="2" id="KW-0349">Heme</keyword>
<evidence type="ECO:0000313" key="9">
    <source>
        <dbReference type="Proteomes" id="UP001181622"/>
    </source>
</evidence>
<evidence type="ECO:0000256" key="6">
    <source>
        <dbReference type="ARBA" id="ARBA00023033"/>
    </source>
</evidence>
<reference evidence="8" key="1">
    <citation type="submission" date="2020-10" db="EMBL/GenBank/DDBJ databases">
        <authorList>
            <person name="Abbas A."/>
            <person name="Razzaq R."/>
            <person name="Waqas M."/>
            <person name="Abbas N."/>
            <person name="Nielsen T.K."/>
            <person name="Hansen L.H."/>
            <person name="Hussain S."/>
            <person name="Shahid M."/>
        </authorList>
    </citation>
    <scope>NUCLEOTIDE SEQUENCE</scope>
    <source>
        <strain evidence="8">S14</strain>
    </source>
</reference>
<keyword evidence="5" id="KW-0408">Iron</keyword>
<feature type="compositionally biased region" description="Basic and acidic residues" evidence="7">
    <location>
        <begin position="1"/>
        <end position="10"/>
    </location>
</feature>
<dbReference type="EMBL" id="JADBEO010000035">
    <property type="protein sequence ID" value="MDR4307895.1"/>
    <property type="molecule type" value="Genomic_DNA"/>
</dbReference>
<evidence type="ECO:0000256" key="7">
    <source>
        <dbReference type="SAM" id="MobiDB-lite"/>
    </source>
</evidence>
<feature type="region of interest" description="Disordered" evidence="7">
    <location>
        <begin position="1"/>
        <end position="20"/>
    </location>
</feature>
<sequence>MDAKVDDAPHEPPALAMPSRPAKPLSALEVLKTIPDNSLGVFDDELYENLFVTRRYSLVTACFISDPAGVKQVLVDNFDNYPRVPTIRRLFEAEIGTGTLASEGETWRRHRRIATPAIDRRAVEPDGPALIRVAERRAKDLARRAAAGKPIDMERVAADMLARMLNHISTGGDDSALPMLRWLSTVPRKPRSIDMVPKPEWVSKFLVRRRLEDWKAEGDRKLRALIAERRDPDWKGGQDLLWRLAHARDRQTGEPLSPEETRDEAASIIAAGDATIRALTWIWYLLDLHPHVEARMHAELDEVLGDRKLTPEDVARVPYTKRVLDEVMRLYPPIPVIVRKAVKADVVCGRKVPRGAIVTVAPFIIHRHRQLWERPDVFDPDRFEDENRRKVARFAYIPFAAGPRVCPGASASTANLMFSIITLARQFRFRLATTGPITPFGGISLQPKGGLPMWVEKRK</sequence>
<proteinExistence type="inferred from homology"/>
<comment type="caution">
    <text evidence="8">The sequence shown here is derived from an EMBL/GenBank/DDBJ whole genome shotgun (WGS) entry which is preliminary data.</text>
</comment>
<gene>
    <name evidence="8" type="ORF">IHQ68_14835</name>
</gene>
<evidence type="ECO:0000256" key="2">
    <source>
        <dbReference type="ARBA" id="ARBA00022617"/>
    </source>
</evidence>
<keyword evidence="6" id="KW-0503">Monooxygenase</keyword>
<evidence type="ECO:0000256" key="3">
    <source>
        <dbReference type="ARBA" id="ARBA00022723"/>
    </source>
</evidence>
<accession>A0ABU1DJ31</accession>
<dbReference type="PRINTS" id="PR00463">
    <property type="entry name" value="EP450I"/>
</dbReference>
<dbReference type="InterPro" id="IPR050196">
    <property type="entry name" value="Cytochrome_P450_Monoox"/>
</dbReference>
<dbReference type="Pfam" id="PF00067">
    <property type="entry name" value="p450"/>
    <property type="match status" value="1"/>
</dbReference>
<dbReference type="Proteomes" id="UP001181622">
    <property type="component" value="Unassembled WGS sequence"/>
</dbReference>